<dbReference type="Pfam" id="PF00341">
    <property type="entry name" value="PDGF"/>
    <property type="match status" value="1"/>
</dbReference>
<evidence type="ECO:0000256" key="8">
    <source>
        <dbReference type="SAM" id="MobiDB-lite"/>
    </source>
</evidence>
<dbReference type="GeneID" id="105359119"/>
<sequence length="258" mass="29958">MSLELAKKINMIQSDEEFFKLIKVTPNELSYSVGLTDRFGGAERSSPIKPKPAICMPELQVVPVKENPDPGAIYFPNCIRIKRCGGCCNHELLSCQPTATEIHNYQIHVTKISEDLAQYNVYKEIVPLEEHTECFCGCKVNENDCTDKQYYNKDECRCICKRLDEEDKCRQHIEKKYWNPDQCSCQCRNVEECSTGFYFDHNLCSCKILPLSRHWFDDEKRTGYNYKQPGKPKESPPVIVTLDASDPRRKHKDEPRFK</sequence>
<evidence type="ECO:0000256" key="2">
    <source>
        <dbReference type="ARBA" id="ARBA00006686"/>
    </source>
</evidence>
<dbReference type="RefSeq" id="XP_011493907.1">
    <property type="nucleotide sequence ID" value="XM_011495605.1"/>
</dbReference>
<dbReference type="GO" id="GO:0051781">
    <property type="term" value="P:positive regulation of cell division"/>
    <property type="evidence" value="ECO:0007669"/>
    <property type="project" value="UniProtKB-KW"/>
</dbReference>
<comment type="subcellular location">
    <subcellularLocation>
        <location evidence="1">Secreted</location>
    </subcellularLocation>
</comment>
<dbReference type="GO" id="GO:0008284">
    <property type="term" value="P:positive regulation of cell population proliferation"/>
    <property type="evidence" value="ECO:0007669"/>
    <property type="project" value="TreeGrafter"/>
</dbReference>
<evidence type="ECO:0000313" key="10">
    <source>
        <dbReference type="Proteomes" id="UP000695007"/>
    </source>
</evidence>
<dbReference type="PANTHER" id="PTHR11633">
    <property type="entry name" value="PLATELET-DERIVED GROWTH FACTOR"/>
    <property type="match status" value="1"/>
</dbReference>
<keyword evidence="10" id="KW-1185">Reference proteome</keyword>
<dbReference type="GO" id="GO:0008083">
    <property type="term" value="F:growth factor activity"/>
    <property type="evidence" value="ECO:0007669"/>
    <property type="project" value="UniProtKB-KW"/>
</dbReference>
<dbReference type="GO" id="GO:0016020">
    <property type="term" value="C:membrane"/>
    <property type="evidence" value="ECO:0007669"/>
    <property type="project" value="InterPro"/>
</dbReference>
<keyword evidence="5 7" id="KW-0339">Growth factor</keyword>
<feature type="domain" description="Platelet-derived growth factor (PDGF) family profile" evidence="9">
    <location>
        <begin position="72"/>
        <end position="141"/>
    </location>
</feature>
<evidence type="ECO:0000259" key="9">
    <source>
        <dbReference type="PROSITE" id="PS50278"/>
    </source>
</evidence>
<dbReference type="InterPro" id="IPR000072">
    <property type="entry name" value="PDGF/VEGF_dom"/>
</dbReference>
<dbReference type="InterPro" id="IPR004153">
    <property type="entry name" value="CXCXC_repeat"/>
</dbReference>
<dbReference type="Pfam" id="PF03128">
    <property type="entry name" value="CXCXC"/>
    <property type="match status" value="1"/>
</dbReference>
<dbReference type="AlphaFoldDB" id="A0AAJ6VJ06"/>
<evidence type="ECO:0000313" key="11">
    <source>
        <dbReference type="RefSeq" id="XP_011493907.1"/>
    </source>
</evidence>
<keyword evidence="3" id="KW-0964">Secreted</keyword>
<dbReference type="Proteomes" id="UP000695007">
    <property type="component" value="Unplaced"/>
</dbReference>
<gene>
    <name evidence="11" type="primary">LOC105359119</name>
</gene>
<evidence type="ECO:0000256" key="3">
    <source>
        <dbReference type="ARBA" id="ARBA00022525"/>
    </source>
</evidence>
<reference evidence="11" key="1">
    <citation type="submission" date="2025-08" db="UniProtKB">
        <authorList>
            <consortium name="RefSeq"/>
        </authorList>
    </citation>
    <scope>IDENTIFICATION</scope>
</reference>
<feature type="region of interest" description="Disordered" evidence="8">
    <location>
        <begin position="223"/>
        <end position="258"/>
    </location>
</feature>
<comment type="similarity">
    <text evidence="2 7">Belongs to the PDGF/VEGF growth factor family.</text>
</comment>
<dbReference type="PANTHER" id="PTHR11633:SF1">
    <property type="entry name" value="LD28763P"/>
    <property type="match status" value="1"/>
</dbReference>
<organism evidence="10 11">
    <name type="scientific">Ceratosolen solmsi marchali</name>
    <dbReference type="NCBI Taxonomy" id="326594"/>
    <lineage>
        <taxon>Eukaryota</taxon>
        <taxon>Metazoa</taxon>
        <taxon>Ecdysozoa</taxon>
        <taxon>Arthropoda</taxon>
        <taxon>Hexapoda</taxon>
        <taxon>Insecta</taxon>
        <taxon>Pterygota</taxon>
        <taxon>Neoptera</taxon>
        <taxon>Endopterygota</taxon>
        <taxon>Hymenoptera</taxon>
        <taxon>Apocrita</taxon>
        <taxon>Proctotrupomorpha</taxon>
        <taxon>Chalcidoidea</taxon>
        <taxon>Agaonidae</taxon>
        <taxon>Agaoninae</taxon>
        <taxon>Ceratosolen</taxon>
    </lineage>
</organism>
<keyword evidence="4" id="KW-0732">Signal</keyword>
<proteinExistence type="inferred from homology"/>
<dbReference type="KEGG" id="csol:105359119"/>
<protein>
    <submittedName>
        <fullName evidence="11">Vascular endothelial growth factor A</fullName>
    </submittedName>
</protein>
<dbReference type="GO" id="GO:0070851">
    <property type="term" value="F:growth factor receptor binding"/>
    <property type="evidence" value="ECO:0007669"/>
    <property type="project" value="TreeGrafter"/>
</dbReference>
<evidence type="ECO:0000256" key="5">
    <source>
        <dbReference type="ARBA" id="ARBA00023030"/>
    </source>
</evidence>
<dbReference type="Gene3D" id="2.10.90.10">
    <property type="entry name" value="Cystine-knot cytokines"/>
    <property type="match status" value="1"/>
</dbReference>
<evidence type="ECO:0000256" key="4">
    <source>
        <dbReference type="ARBA" id="ARBA00022729"/>
    </source>
</evidence>
<dbReference type="SMART" id="SM00141">
    <property type="entry name" value="PDGF"/>
    <property type="match status" value="1"/>
</dbReference>
<dbReference type="InterPro" id="IPR029034">
    <property type="entry name" value="Cystine-knot_cytokine"/>
</dbReference>
<evidence type="ECO:0000256" key="7">
    <source>
        <dbReference type="RuleBase" id="RU003818"/>
    </source>
</evidence>
<dbReference type="CTD" id="32876"/>
<evidence type="ECO:0000256" key="6">
    <source>
        <dbReference type="ARBA" id="ARBA00023246"/>
    </source>
</evidence>
<keyword evidence="6" id="KW-0497">Mitogen</keyword>
<dbReference type="GO" id="GO:0005615">
    <property type="term" value="C:extracellular space"/>
    <property type="evidence" value="ECO:0007669"/>
    <property type="project" value="TreeGrafter"/>
</dbReference>
<dbReference type="PROSITE" id="PS50278">
    <property type="entry name" value="PDGF_2"/>
    <property type="match status" value="1"/>
</dbReference>
<dbReference type="SUPFAM" id="SSF57501">
    <property type="entry name" value="Cystine-knot cytokines"/>
    <property type="match status" value="1"/>
</dbReference>
<name>A0AAJ6VJ06_9HYME</name>
<evidence type="ECO:0000256" key="1">
    <source>
        <dbReference type="ARBA" id="ARBA00004613"/>
    </source>
</evidence>
<accession>A0AAJ6VJ06</accession>